<evidence type="ECO:0000313" key="7">
    <source>
        <dbReference type="Proteomes" id="UP001516023"/>
    </source>
</evidence>
<accession>A0ABD3NWW2</accession>
<evidence type="ECO:0000256" key="5">
    <source>
        <dbReference type="SAM" id="Phobius"/>
    </source>
</evidence>
<dbReference type="Gene3D" id="3.40.50.11350">
    <property type="match status" value="2"/>
</dbReference>
<name>A0ABD3NWW2_9STRA</name>
<keyword evidence="5" id="KW-0472">Membrane</keyword>
<keyword evidence="3" id="KW-0119">Carbohydrate metabolism</keyword>
<feature type="compositionally biased region" description="Basic and acidic residues" evidence="4">
    <location>
        <begin position="189"/>
        <end position="209"/>
    </location>
</feature>
<reference evidence="6 7" key="1">
    <citation type="journal article" date="2020" name="G3 (Bethesda)">
        <title>Improved Reference Genome for Cyclotella cryptica CCMP332, a Model for Cell Wall Morphogenesis, Salinity Adaptation, and Lipid Production in Diatoms (Bacillariophyta).</title>
        <authorList>
            <person name="Roberts W.R."/>
            <person name="Downey K.M."/>
            <person name="Ruck E.C."/>
            <person name="Traller J.C."/>
            <person name="Alverson A.J."/>
        </authorList>
    </citation>
    <scope>NUCLEOTIDE SEQUENCE [LARGE SCALE GENOMIC DNA]</scope>
    <source>
        <strain evidence="6 7">CCMP332</strain>
    </source>
</reference>
<sequence length="1702" mass="194180">MMIFSRPPVYRSARAVPSEANSSRGLSIILALRILIGVTSLVMIVTTVAMLLPMFQSIDSNLRGHIENVPAIQSILSGEGVTSSDEMDLHHGVHKNIKDHAQGLREHLIEQARANKELDVVKLKEDFKDLSIERTEKPEDVKVVIPVGEPAIAASAKENNYVVDAEKNGDDEDDDDSEQEVGQTQGNQQEKDPTQQKKEANDSEEEKLQHFPPLDLPLARGFSGLPMEKTPALVGAKRGTIECDVNVNALAYWNEPQGKRDEEFVSPFKVSQSPGKTKYLTFEPDGGGWNNIRMSMENIFVIAAATGRTLVLPPPQNLYLLDNNLMYDDFFPIFTEHFQKRIKVIEMEEFLTKELDEGGYLNAENATTKQNMLKVSKSCISQRTADNSCFFITDVLREKAYVAQIKDSKNCLIFDEGAYLRNQSPLTPSIREFCGKDRSPLYYRDDMAKPDILHFHTSSNDDYRILNHFYAVVHFTDPAIDNYMKRFVRDFIHYRDNLYCAAGKIIQLLQEEGKQRGFVVDEEGAGGYSALHVRRGDLQYKEVLIPAEEWYETTKKLWQPKEILYISTDEQDKSFFDPLAKHHDLRYLEDYTEKAGLSKLDKHFMGMVESILASRGRLFVGTWHSTFSSYIMRLRGYYGLSKFTRTLIDDSLSFLPSRLGIDGDKRITGDLEPNKTSPIGPLTNITLLQASDPPARPHHLSRGVAGLPMAETPALVGASRGKIQCDVDVDFMAYWNDPQGVRDREFVTPFRMNDTQTRYITFWQDAGRFNNMRMSLEIIFVIAAAGRKTIVLPPTQKMNLEYFDNDSINGFEQFYSFGEEFQKRVPVLTFAEFVKREGGPDGILKLNNEESKRLLELASFCENRRRSNIYCGEAFETVLKKVPSSKIAPLSDAKNCLVFDIDTFKHGKMTPRAQEAVNSFCAGRMPVYYTNEIADPIVLHFDTFEPEHRLLAHFYNFITFTDPTIDNYFKRFVRDFMHYNDKIFCAAGKIVRSLQLESVERGFEVDEEGGGGYSSLHVRRDDLQYKDAVLSEDKWWENTRELWKDKEILYIATDEHDNKFFDNFVLRHDVSSGGSFANSNRLLNVMDFITTESFRFLSDYWDFANLSSFSPEHIGMIDAVVASRGHAFAGTFFSTFTGYINRMRGYHGHSKFTAFYSWMPKKLEMQNGKMIEPLTGFSREHPIGWVSIDGDKKVYHDNEQMSSTGVDRPQTNQMRLNSNSVIEQPNNDGNKQQTNRAQEMRDQNLQVLRSAGNDSDKPQNAQTVDHGIKSLEEGMINSLGFLPGEDDELERTVDGKTLYTVFSTDCGTFQHWQSYLLFFSAIRIRQPGFITRIASGCTDEEKQEAKEWFEEHIQVMSTRFRIFFTPKFSEVKDENGKAKGDYKYFNKPFGVLHYLEHSSDFGYDKNTGKFTTIEEEAYVVIIDPDMILLRNLTTDFSDGTAKFWQPHAKHIQRKNRVQPGTPFGQTYGFGHTWMKFIDQAGPGSPARKVDEKDAELHYQVGPPYIAHHRDMHKIVSRWADLVPKVHASFPQLMSEMYAYSLAASDVQLPHEVVDSMMISCVDCYGEGWDFIDAIPDGAACTSGIYPNKLNQLTLPKTLHYCQSYGVGNVLFSKYLMPHDIFTCESALLVEPVEEEAMSPANAFVLDRGNKQKRTDLNPKMQKRNVFATCAMTSVVNEAALFFKKHHCKANATKERKINLLQL</sequence>
<comment type="caution">
    <text evidence="6">The sequence shown here is derived from an EMBL/GenBank/DDBJ whole genome shotgun (WGS) entry which is preliminary data.</text>
</comment>
<evidence type="ECO:0000256" key="4">
    <source>
        <dbReference type="SAM" id="MobiDB-lite"/>
    </source>
</evidence>
<keyword evidence="2" id="KW-0294">Fucose metabolism</keyword>
<gene>
    <name evidence="6" type="ORF">HJC23_013985</name>
</gene>
<evidence type="ECO:0000256" key="3">
    <source>
        <dbReference type="ARBA" id="ARBA00023277"/>
    </source>
</evidence>
<protein>
    <recommendedName>
        <fullName evidence="8">O-fucosyltransferase family protein</fullName>
    </recommendedName>
</protein>
<keyword evidence="7" id="KW-1185">Reference proteome</keyword>
<keyword evidence="1" id="KW-0808">Transferase</keyword>
<dbReference type="CDD" id="cd11296">
    <property type="entry name" value="O-FucT_like"/>
    <property type="match status" value="2"/>
</dbReference>
<feature type="region of interest" description="Disordered" evidence="4">
    <location>
        <begin position="156"/>
        <end position="215"/>
    </location>
</feature>
<feature type="region of interest" description="Disordered" evidence="4">
    <location>
        <begin position="1219"/>
        <end position="1239"/>
    </location>
</feature>
<proteinExistence type="predicted"/>
<evidence type="ECO:0000313" key="6">
    <source>
        <dbReference type="EMBL" id="KAL3780177.1"/>
    </source>
</evidence>
<dbReference type="Gene3D" id="3.40.50.11340">
    <property type="match status" value="2"/>
</dbReference>
<feature type="transmembrane region" description="Helical" evidence="5">
    <location>
        <begin position="30"/>
        <end position="55"/>
    </location>
</feature>
<dbReference type="Pfam" id="PF10250">
    <property type="entry name" value="O-FucT"/>
    <property type="match status" value="2"/>
</dbReference>
<evidence type="ECO:0000256" key="1">
    <source>
        <dbReference type="ARBA" id="ARBA00022679"/>
    </source>
</evidence>
<dbReference type="FunFam" id="3.40.50.11350:FF:000014">
    <property type="entry name" value="Uncharacterized protein"/>
    <property type="match status" value="1"/>
</dbReference>
<dbReference type="PANTHER" id="PTHR31469">
    <property type="entry name" value="OS07G0633600 PROTEIN"/>
    <property type="match status" value="1"/>
</dbReference>
<dbReference type="GO" id="GO:0006004">
    <property type="term" value="P:fucose metabolic process"/>
    <property type="evidence" value="ECO:0007669"/>
    <property type="project" value="UniProtKB-KW"/>
</dbReference>
<dbReference type="GO" id="GO:0016740">
    <property type="term" value="F:transferase activity"/>
    <property type="evidence" value="ECO:0007669"/>
    <property type="project" value="UniProtKB-KW"/>
</dbReference>
<dbReference type="InterPro" id="IPR019378">
    <property type="entry name" value="GDP-Fuc_O-FucTrfase"/>
</dbReference>
<dbReference type="PANTHER" id="PTHR31469:SF8">
    <property type="entry name" value="OS07G0641000 PROTEIN"/>
    <property type="match status" value="1"/>
</dbReference>
<organism evidence="6 7">
    <name type="scientific">Cyclotella cryptica</name>
    <dbReference type="NCBI Taxonomy" id="29204"/>
    <lineage>
        <taxon>Eukaryota</taxon>
        <taxon>Sar</taxon>
        <taxon>Stramenopiles</taxon>
        <taxon>Ochrophyta</taxon>
        <taxon>Bacillariophyta</taxon>
        <taxon>Coscinodiscophyceae</taxon>
        <taxon>Thalassiosirophycidae</taxon>
        <taxon>Stephanodiscales</taxon>
        <taxon>Stephanodiscaceae</taxon>
        <taxon>Cyclotella</taxon>
    </lineage>
</organism>
<evidence type="ECO:0000256" key="2">
    <source>
        <dbReference type="ARBA" id="ARBA00023253"/>
    </source>
</evidence>
<keyword evidence="5" id="KW-1133">Transmembrane helix</keyword>
<dbReference type="EMBL" id="JABMIG020000359">
    <property type="protein sequence ID" value="KAL3780177.1"/>
    <property type="molecule type" value="Genomic_DNA"/>
</dbReference>
<feature type="compositionally biased region" description="Acidic residues" evidence="4">
    <location>
        <begin position="169"/>
        <end position="179"/>
    </location>
</feature>
<evidence type="ECO:0008006" key="8">
    <source>
        <dbReference type="Google" id="ProtNLM"/>
    </source>
</evidence>
<keyword evidence="5" id="KW-0812">Transmembrane</keyword>
<dbReference type="Proteomes" id="UP001516023">
    <property type="component" value="Unassembled WGS sequence"/>
</dbReference>